<dbReference type="Pfam" id="PF03357">
    <property type="entry name" value="Snf7"/>
    <property type="match status" value="1"/>
</dbReference>
<evidence type="ECO:0000313" key="5">
    <source>
        <dbReference type="EMBL" id="CAD7252839.1"/>
    </source>
</evidence>
<evidence type="ECO:0000313" key="6">
    <source>
        <dbReference type="Proteomes" id="UP000677054"/>
    </source>
</evidence>
<dbReference type="GO" id="GO:0009898">
    <property type="term" value="C:cytoplasmic side of plasma membrane"/>
    <property type="evidence" value="ECO:0007669"/>
    <property type="project" value="TreeGrafter"/>
</dbReference>
<dbReference type="AlphaFoldDB" id="A0A7R9AEM1"/>
<evidence type="ECO:0000256" key="1">
    <source>
        <dbReference type="ARBA" id="ARBA00004177"/>
    </source>
</evidence>
<accession>A0A7R9AEM1</accession>
<evidence type="ECO:0000256" key="2">
    <source>
        <dbReference type="ARBA" id="ARBA00006190"/>
    </source>
</evidence>
<dbReference type="PANTHER" id="PTHR22761">
    <property type="entry name" value="CHARGED MULTIVESICULAR BODY PROTEIN"/>
    <property type="match status" value="1"/>
</dbReference>
<sequence length="124" mass="14071">MSVFGKMFRGRKNDGPQTTQSPIEKLYEMEDMLTRRKDFLEEKITGELENAKKYGTKNKRAALAALKRKKRYELQVQQVYGTLSAIERQREALEGTTTSRVVLATLGQASKALKAAQKNTDVDE</sequence>
<proteinExistence type="inferred from homology"/>
<dbReference type="GO" id="GO:0005771">
    <property type="term" value="C:multivesicular body"/>
    <property type="evidence" value="ECO:0007669"/>
    <property type="project" value="TreeGrafter"/>
</dbReference>
<dbReference type="OrthoDB" id="5592979at2759"/>
<comment type="similarity">
    <text evidence="2">Belongs to the SNF7 family.</text>
</comment>
<dbReference type="InterPro" id="IPR005024">
    <property type="entry name" value="Snf7_fam"/>
</dbReference>
<evidence type="ECO:0000256" key="3">
    <source>
        <dbReference type="ARBA" id="ARBA00022753"/>
    </source>
</evidence>
<keyword evidence="6" id="KW-1185">Reference proteome</keyword>
<dbReference type="Proteomes" id="UP000677054">
    <property type="component" value="Unassembled WGS sequence"/>
</dbReference>
<dbReference type="GO" id="GO:0032511">
    <property type="term" value="P:late endosome to vacuole transport via multivesicular body sorting pathway"/>
    <property type="evidence" value="ECO:0007669"/>
    <property type="project" value="TreeGrafter"/>
</dbReference>
<dbReference type="GO" id="GO:0000815">
    <property type="term" value="C:ESCRT III complex"/>
    <property type="evidence" value="ECO:0007669"/>
    <property type="project" value="TreeGrafter"/>
</dbReference>
<dbReference type="EMBL" id="LR904444">
    <property type="protein sequence ID" value="CAD7252839.1"/>
    <property type="molecule type" value="Genomic_DNA"/>
</dbReference>
<feature type="non-terminal residue" evidence="5">
    <location>
        <position position="1"/>
    </location>
</feature>
<feature type="region of interest" description="Disordered" evidence="4">
    <location>
        <begin position="1"/>
        <end position="21"/>
    </location>
</feature>
<reference evidence="5" key="1">
    <citation type="submission" date="2020-11" db="EMBL/GenBank/DDBJ databases">
        <authorList>
            <person name="Tran Van P."/>
        </authorList>
    </citation>
    <scope>NUCLEOTIDE SEQUENCE</scope>
</reference>
<keyword evidence="3" id="KW-0967">Endosome</keyword>
<dbReference type="Gene3D" id="1.10.287.1060">
    <property type="entry name" value="ESAT-6-like"/>
    <property type="match status" value="1"/>
</dbReference>
<evidence type="ECO:0000256" key="4">
    <source>
        <dbReference type="SAM" id="MobiDB-lite"/>
    </source>
</evidence>
<organism evidence="5">
    <name type="scientific">Darwinula stevensoni</name>
    <dbReference type="NCBI Taxonomy" id="69355"/>
    <lineage>
        <taxon>Eukaryota</taxon>
        <taxon>Metazoa</taxon>
        <taxon>Ecdysozoa</taxon>
        <taxon>Arthropoda</taxon>
        <taxon>Crustacea</taxon>
        <taxon>Oligostraca</taxon>
        <taxon>Ostracoda</taxon>
        <taxon>Podocopa</taxon>
        <taxon>Podocopida</taxon>
        <taxon>Darwinulocopina</taxon>
        <taxon>Darwinuloidea</taxon>
        <taxon>Darwinulidae</taxon>
        <taxon>Darwinula</taxon>
    </lineage>
</organism>
<name>A0A7R9AEM1_9CRUS</name>
<dbReference type="PANTHER" id="PTHR22761:SF10">
    <property type="entry name" value="GH13992P"/>
    <property type="match status" value="1"/>
</dbReference>
<gene>
    <name evidence="5" type="ORF">DSTB1V02_LOCUS12590</name>
</gene>
<dbReference type="GO" id="GO:0006900">
    <property type="term" value="P:vesicle budding from membrane"/>
    <property type="evidence" value="ECO:0007669"/>
    <property type="project" value="TreeGrafter"/>
</dbReference>
<dbReference type="EMBL" id="CAJPEV010004927">
    <property type="protein sequence ID" value="CAG0902496.1"/>
    <property type="molecule type" value="Genomic_DNA"/>
</dbReference>
<protein>
    <submittedName>
        <fullName evidence="5">Uncharacterized protein</fullName>
    </submittedName>
</protein>
<comment type="subcellular location">
    <subcellularLocation>
        <location evidence="1">Endosome</location>
    </subcellularLocation>
</comment>